<dbReference type="HOGENOM" id="CLU_100715_9_2_1"/>
<name>G8Y691_PICSO</name>
<dbReference type="eggNOG" id="KOG2317">
    <property type="taxonomic scope" value="Eukaryota"/>
</dbReference>
<dbReference type="SUPFAM" id="SSF55298">
    <property type="entry name" value="YjgF-like"/>
    <property type="match status" value="1"/>
</dbReference>
<dbReference type="Proteomes" id="UP000005222">
    <property type="component" value="Chromosome K"/>
</dbReference>
<sequence>MGVDDIKLQTKYVLENLKNVTEAAGASFSNVVKVNIFVTDLTIYGDLNEVYEKYFQENKPARSCVQVVALPVPNAKVEIEAVVLA</sequence>
<dbReference type="CDD" id="cd00448">
    <property type="entry name" value="YjgF_YER057c_UK114_family"/>
    <property type="match status" value="1"/>
</dbReference>
<dbReference type="STRING" id="559304.G8Y691"/>
<proteinExistence type="predicted"/>
<organism evidence="2 3">
    <name type="scientific">Pichia sorbitophila (strain ATCC MYA-4447 / BCRC 22081 / CBS 7064 / NBRC 10061 / NRRL Y-12695)</name>
    <name type="common">Hybrid yeast</name>
    <dbReference type="NCBI Taxonomy" id="559304"/>
    <lineage>
        <taxon>Eukaryota</taxon>
        <taxon>Fungi</taxon>
        <taxon>Dikarya</taxon>
        <taxon>Ascomycota</taxon>
        <taxon>Saccharomycotina</taxon>
        <taxon>Pichiomycetes</taxon>
        <taxon>Debaryomycetaceae</taxon>
        <taxon>Millerozyma</taxon>
    </lineage>
</organism>
<accession>G8Y691</accession>
<dbReference type="OrthoDB" id="309640at2759"/>
<dbReference type="EMBL" id="FO082049">
    <property type="protein sequence ID" value="CCE84121.1"/>
    <property type="molecule type" value="Genomic_DNA"/>
</dbReference>
<keyword evidence="3" id="KW-1185">Reference proteome</keyword>
<dbReference type="Gene3D" id="3.30.1330.40">
    <property type="entry name" value="RutC-like"/>
    <property type="match status" value="1"/>
</dbReference>
<dbReference type="AlphaFoldDB" id="G8Y691"/>
<evidence type="ECO:0000313" key="1">
    <source>
        <dbReference type="EMBL" id="CCE84121.1"/>
    </source>
</evidence>
<reference evidence="2" key="1">
    <citation type="submission" date="2011-10" db="EMBL/GenBank/DDBJ databases">
        <authorList>
            <person name="Genoscope - CEA"/>
        </authorList>
    </citation>
    <scope>NUCLEOTIDE SEQUENCE</scope>
</reference>
<evidence type="ECO:0000313" key="2">
    <source>
        <dbReference type="EMBL" id="CCE85152.1"/>
    </source>
</evidence>
<evidence type="ECO:0000313" key="3">
    <source>
        <dbReference type="Proteomes" id="UP000005222"/>
    </source>
</evidence>
<gene>
    <name evidence="2" type="primary">Piso0_004724</name>
    <name evidence="1" type="ORF">GNLVRS01_PISO0K23176g</name>
    <name evidence="2" type="ORF">GNLVRS01_PISO0L23177g</name>
</gene>
<dbReference type="EMBL" id="FO082048">
    <property type="protein sequence ID" value="CCE85152.1"/>
    <property type="molecule type" value="Genomic_DNA"/>
</dbReference>
<dbReference type="GO" id="GO:0019239">
    <property type="term" value="F:deaminase activity"/>
    <property type="evidence" value="ECO:0007669"/>
    <property type="project" value="TreeGrafter"/>
</dbReference>
<dbReference type="InterPro" id="IPR006175">
    <property type="entry name" value="YjgF/YER057c/UK114"/>
</dbReference>
<dbReference type="InParanoid" id="G8Y691"/>
<dbReference type="InterPro" id="IPR035959">
    <property type="entry name" value="RutC-like_sf"/>
</dbReference>
<dbReference type="PANTHER" id="PTHR11803">
    <property type="entry name" value="2-IMINOBUTANOATE/2-IMINOPROPANOATE DEAMINASE RIDA"/>
    <property type="match status" value="1"/>
</dbReference>
<dbReference type="GO" id="GO:0005829">
    <property type="term" value="C:cytosol"/>
    <property type="evidence" value="ECO:0007669"/>
    <property type="project" value="TreeGrafter"/>
</dbReference>
<dbReference type="OMA" id="HIXPEIA"/>
<dbReference type="Proteomes" id="UP000005222">
    <property type="component" value="Chromosome L"/>
</dbReference>
<dbReference type="PANTHER" id="PTHR11803:SF39">
    <property type="entry name" value="2-IMINOBUTANOATE_2-IMINOPROPANOATE DEAMINASE"/>
    <property type="match status" value="1"/>
</dbReference>
<reference evidence="3" key="2">
    <citation type="journal article" date="2012" name="G3 (Bethesda)">
        <title>Pichia sorbitophila, an interspecies yeast hybrid reveals early steps of genome resolution following polyploidization.</title>
        <authorList>
            <person name="Leh Louis V."/>
            <person name="Despons L."/>
            <person name="Friedrich A."/>
            <person name="Martin T."/>
            <person name="Durrens P."/>
            <person name="Casaregola S."/>
            <person name="Neuveglise C."/>
            <person name="Fairhead C."/>
            <person name="Marck C."/>
            <person name="Cruz J.A."/>
            <person name="Straub M.L."/>
            <person name="Kugler V."/>
            <person name="Sacerdot C."/>
            <person name="Uzunov Z."/>
            <person name="Thierry A."/>
            <person name="Weiss S."/>
            <person name="Bleykasten C."/>
            <person name="De Montigny J."/>
            <person name="Jacques N."/>
            <person name="Jung P."/>
            <person name="Lemaire M."/>
            <person name="Mallet S."/>
            <person name="Morel G."/>
            <person name="Richard G.F."/>
            <person name="Sarkar A."/>
            <person name="Savel G."/>
            <person name="Schacherer J."/>
            <person name="Seret M.L."/>
            <person name="Talla E."/>
            <person name="Samson G."/>
            <person name="Jubin C."/>
            <person name="Poulain J."/>
            <person name="Vacherie B."/>
            <person name="Barbe V."/>
            <person name="Pelletier E."/>
            <person name="Sherman D.J."/>
            <person name="Westhof E."/>
            <person name="Weissenbach J."/>
            <person name="Baret P.V."/>
            <person name="Wincker P."/>
            <person name="Gaillardin C."/>
            <person name="Dujon B."/>
            <person name="Souciet J.L."/>
        </authorList>
    </citation>
    <scope>NUCLEOTIDE SEQUENCE [LARGE SCALE GENOMIC DNA]</scope>
    <source>
        <strain evidence="3">ATCC MYA-4447 / BCRC 22081 / CBS 7064 / NBRC 10061 / NRRL Y-12695</strain>
    </source>
</reference>
<protein>
    <submittedName>
        <fullName evidence="2">Piso0_004724 protein</fullName>
    </submittedName>
</protein>
<dbReference type="Pfam" id="PF01042">
    <property type="entry name" value="Ribonuc_L-PSP"/>
    <property type="match status" value="1"/>
</dbReference>